<keyword evidence="1" id="KW-0812">Transmembrane</keyword>
<accession>A0A6J7W0C1</accession>
<protein>
    <submittedName>
        <fullName evidence="5">Unannotated protein</fullName>
    </submittedName>
</protein>
<keyword evidence="1" id="KW-0472">Membrane</keyword>
<dbReference type="Pfam" id="PF14248">
    <property type="entry name" value="DUF4345"/>
    <property type="match status" value="1"/>
</dbReference>
<dbReference type="InterPro" id="IPR025597">
    <property type="entry name" value="DUF4345"/>
</dbReference>
<dbReference type="EMBL" id="CAEZYO010000018">
    <property type="protein sequence ID" value="CAB4729983.1"/>
    <property type="molecule type" value="Genomic_DNA"/>
</dbReference>
<sequence length="122" mass="13229">MKITMRTFVLGFTGIINSVLAFLGMVVPAKAFGEDNLSVVILSNLRAFTAAELALTIFSLYSLSHKKYQDMALIFILLTVIGWTVGQTLSIFVDGAPGTFTVGTIIVQALFIPLTWQALKKG</sequence>
<evidence type="ECO:0000313" key="5">
    <source>
        <dbReference type="EMBL" id="CAB5142459.1"/>
    </source>
</evidence>
<dbReference type="AlphaFoldDB" id="A0A6J7W0C1"/>
<evidence type="ECO:0000256" key="1">
    <source>
        <dbReference type="SAM" id="Phobius"/>
    </source>
</evidence>
<feature type="transmembrane region" description="Helical" evidence="1">
    <location>
        <begin position="99"/>
        <end position="119"/>
    </location>
</feature>
<keyword evidence="1" id="KW-1133">Transmembrane helix</keyword>
<reference evidence="5" key="1">
    <citation type="submission" date="2020-05" db="EMBL/GenBank/DDBJ databases">
        <authorList>
            <person name="Chiriac C."/>
            <person name="Salcher M."/>
            <person name="Ghai R."/>
            <person name="Kavagutti S V."/>
        </authorList>
    </citation>
    <scope>NUCLEOTIDE SEQUENCE</scope>
</reference>
<feature type="transmembrane region" description="Helical" evidence="1">
    <location>
        <begin position="73"/>
        <end position="93"/>
    </location>
</feature>
<dbReference type="EMBL" id="CAFBRY010000011">
    <property type="protein sequence ID" value="CAB5142459.1"/>
    <property type="molecule type" value="Genomic_DNA"/>
</dbReference>
<feature type="transmembrane region" description="Helical" evidence="1">
    <location>
        <begin position="7"/>
        <end position="27"/>
    </location>
</feature>
<proteinExistence type="predicted"/>
<organism evidence="5">
    <name type="scientific">freshwater metagenome</name>
    <dbReference type="NCBI Taxonomy" id="449393"/>
    <lineage>
        <taxon>unclassified sequences</taxon>
        <taxon>metagenomes</taxon>
        <taxon>ecological metagenomes</taxon>
    </lineage>
</organism>
<dbReference type="EMBL" id="CAFABC010000009">
    <property type="protein sequence ID" value="CAB4820900.1"/>
    <property type="molecule type" value="Genomic_DNA"/>
</dbReference>
<feature type="transmembrane region" description="Helical" evidence="1">
    <location>
        <begin position="39"/>
        <end position="61"/>
    </location>
</feature>
<evidence type="ECO:0000313" key="2">
    <source>
        <dbReference type="EMBL" id="CAB4336869.1"/>
    </source>
</evidence>
<name>A0A6J7W0C1_9ZZZZ</name>
<evidence type="ECO:0000313" key="4">
    <source>
        <dbReference type="EMBL" id="CAB4820900.1"/>
    </source>
</evidence>
<evidence type="ECO:0000313" key="3">
    <source>
        <dbReference type="EMBL" id="CAB4729983.1"/>
    </source>
</evidence>
<dbReference type="EMBL" id="CAESAH010000013">
    <property type="protein sequence ID" value="CAB4336869.1"/>
    <property type="molecule type" value="Genomic_DNA"/>
</dbReference>
<gene>
    <name evidence="3" type="ORF">UFOPK2731_00765</name>
    <name evidence="4" type="ORF">UFOPK3161_00542</name>
    <name evidence="2" type="ORF">UFOPK3962_00652</name>
    <name evidence="5" type="ORF">UFOPK4427_00576</name>
</gene>